<organism evidence="8 9">
    <name type="scientific">Kutzneria albida DSM 43870</name>
    <dbReference type="NCBI Taxonomy" id="1449976"/>
    <lineage>
        <taxon>Bacteria</taxon>
        <taxon>Bacillati</taxon>
        <taxon>Actinomycetota</taxon>
        <taxon>Actinomycetes</taxon>
        <taxon>Pseudonocardiales</taxon>
        <taxon>Pseudonocardiaceae</taxon>
        <taxon>Kutzneria</taxon>
    </lineage>
</organism>
<dbReference type="HOGENOM" id="CLU_000445_90_10_11"/>
<evidence type="ECO:0000259" key="6">
    <source>
        <dbReference type="PROSITE" id="PS50043"/>
    </source>
</evidence>
<dbReference type="InterPro" id="IPR011006">
    <property type="entry name" value="CheY-like_superfamily"/>
</dbReference>
<dbReference type="SUPFAM" id="SSF52172">
    <property type="entry name" value="CheY-like"/>
    <property type="match status" value="1"/>
</dbReference>
<evidence type="ECO:0000256" key="1">
    <source>
        <dbReference type="ARBA" id="ARBA00022553"/>
    </source>
</evidence>
<dbReference type="GO" id="GO:0003677">
    <property type="term" value="F:DNA binding"/>
    <property type="evidence" value="ECO:0007669"/>
    <property type="project" value="UniProtKB-KW"/>
</dbReference>
<dbReference type="STRING" id="1449976.KALB_5354"/>
<dbReference type="Proteomes" id="UP000019225">
    <property type="component" value="Chromosome"/>
</dbReference>
<protein>
    <submittedName>
        <fullName evidence="8">Uncharacterized protein</fullName>
    </submittedName>
</protein>
<dbReference type="Pfam" id="PF00072">
    <property type="entry name" value="Response_reg"/>
    <property type="match status" value="1"/>
</dbReference>
<dbReference type="CDD" id="cd06170">
    <property type="entry name" value="LuxR_C_like"/>
    <property type="match status" value="1"/>
</dbReference>
<evidence type="ECO:0000256" key="3">
    <source>
        <dbReference type="ARBA" id="ARBA00023125"/>
    </source>
</evidence>
<evidence type="ECO:0000259" key="7">
    <source>
        <dbReference type="PROSITE" id="PS50110"/>
    </source>
</evidence>
<dbReference type="SUPFAM" id="SSF46894">
    <property type="entry name" value="C-terminal effector domain of the bipartite response regulators"/>
    <property type="match status" value="1"/>
</dbReference>
<dbReference type="EMBL" id="CP007155">
    <property type="protein sequence ID" value="AHH98716.1"/>
    <property type="molecule type" value="Genomic_DNA"/>
</dbReference>
<accession>W5WDT6</accession>
<gene>
    <name evidence="8" type="ORF">KALB_5354</name>
</gene>
<dbReference type="eggNOG" id="COG2197">
    <property type="taxonomic scope" value="Bacteria"/>
</dbReference>
<dbReference type="PROSITE" id="PS50043">
    <property type="entry name" value="HTH_LUXR_2"/>
    <property type="match status" value="1"/>
</dbReference>
<feature type="domain" description="Response regulatory" evidence="7">
    <location>
        <begin position="3"/>
        <end position="119"/>
    </location>
</feature>
<feature type="domain" description="HTH luxR-type" evidence="6">
    <location>
        <begin position="148"/>
        <end position="213"/>
    </location>
</feature>
<dbReference type="OrthoDB" id="9808843at2"/>
<dbReference type="InterPro" id="IPR039420">
    <property type="entry name" value="WalR-like"/>
</dbReference>
<dbReference type="AlphaFoldDB" id="W5WDT6"/>
<dbReference type="RefSeq" id="WP_025358691.1">
    <property type="nucleotide sequence ID" value="NZ_CP007155.1"/>
</dbReference>
<dbReference type="InterPro" id="IPR001789">
    <property type="entry name" value="Sig_transdc_resp-reg_receiver"/>
</dbReference>
<dbReference type="InterPro" id="IPR058245">
    <property type="entry name" value="NreC/VraR/RcsB-like_REC"/>
</dbReference>
<dbReference type="Gene3D" id="3.40.50.2300">
    <property type="match status" value="1"/>
</dbReference>
<evidence type="ECO:0000313" key="9">
    <source>
        <dbReference type="Proteomes" id="UP000019225"/>
    </source>
</evidence>
<dbReference type="PATRIC" id="fig|1449976.3.peg.5371"/>
<dbReference type="PANTHER" id="PTHR43214:SF24">
    <property type="entry name" value="TRANSCRIPTIONAL REGULATORY PROTEIN NARL-RELATED"/>
    <property type="match status" value="1"/>
</dbReference>
<evidence type="ECO:0000256" key="4">
    <source>
        <dbReference type="ARBA" id="ARBA00023163"/>
    </source>
</evidence>
<sequence>MIRTLITDDEPVLRAGITTLLSAADDIIVIGQASTGLEAIDRTLVEQPDVVLLDLRMPGMDGLTAIPRLRRAAPKTRVIVLTTFDEDSNITAALQAGATGFLLKRSAAEELLHGIRVVHRGDTYLSPAVTRRVVAMITSPDQSRRQRAQQLIATLTPRERDVLWLVGEGLSNADIGTRLRMREASIKTYVSRMLAKLGCTNRVQIALLAHDAGPTPRRGQDG</sequence>
<evidence type="ECO:0000313" key="8">
    <source>
        <dbReference type="EMBL" id="AHH98716.1"/>
    </source>
</evidence>
<dbReference type="PANTHER" id="PTHR43214">
    <property type="entry name" value="TWO-COMPONENT RESPONSE REGULATOR"/>
    <property type="match status" value="1"/>
</dbReference>
<dbReference type="GO" id="GO:0000160">
    <property type="term" value="P:phosphorelay signal transduction system"/>
    <property type="evidence" value="ECO:0007669"/>
    <property type="project" value="InterPro"/>
</dbReference>
<name>W5WDT6_9PSEU</name>
<dbReference type="PROSITE" id="PS50110">
    <property type="entry name" value="RESPONSE_REGULATORY"/>
    <property type="match status" value="1"/>
</dbReference>
<dbReference type="InterPro" id="IPR016032">
    <property type="entry name" value="Sig_transdc_resp-reg_C-effctor"/>
</dbReference>
<keyword evidence="4" id="KW-0804">Transcription</keyword>
<keyword evidence="1 5" id="KW-0597">Phosphoprotein</keyword>
<keyword evidence="9" id="KW-1185">Reference proteome</keyword>
<evidence type="ECO:0000256" key="5">
    <source>
        <dbReference type="PROSITE-ProRule" id="PRU00169"/>
    </source>
</evidence>
<reference evidence="8 9" key="1">
    <citation type="journal article" date="2014" name="BMC Genomics">
        <title>Complete genome sequence of producer of the glycopeptide antibiotic Aculeximycin Kutzneria albida DSM 43870T, a representative of minor genus of Pseudonocardiaceae.</title>
        <authorList>
            <person name="Rebets Y."/>
            <person name="Tokovenko B."/>
            <person name="Lushchyk I."/>
            <person name="Ruckert C."/>
            <person name="Zaburannyi N."/>
            <person name="Bechthold A."/>
            <person name="Kalinowski J."/>
            <person name="Luzhetskyy A."/>
        </authorList>
    </citation>
    <scope>NUCLEOTIDE SEQUENCE [LARGE SCALE GENOMIC DNA]</scope>
    <source>
        <strain evidence="8">DSM 43870</strain>
    </source>
</reference>
<proteinExistence type="predicted"/>
<dbReference type="GO" id="GO:0006355">
    <property type="term" value="P:regulation of DNA-templated transcription"/>
    <property type="evidence" value="ECO:0007669"/>
    <property type="project" value="InterPro"/>
</dbReference>
<dbReference type="CDD" id="cd17535">
    <property type="entry name" value="REC_NarL-like"/>
    <property type="match status" value="1"/>
</dbReference>
<dbReference type="SMART" id="SM00448">
    <property type="entry name" value="REC"/>
    <property type="match status" value="1"/>
</dbReference>
<dbReference type="Pfam" id="PF00196">
    <property type="entry name" value="GerE"/>
    <property type="match status" value="1"/>
</dbReference>
<feature type="modified residue" description="4-aspartylphosphate" evidence="5">
    <location>
        <position position="54"/>
    </location>
</feature>
<dbReference type="PRINTS" id="PR00038">
    <property type="entry name" value="HTHLUXR"/>
</dbReference>
<dbReference type="PROSITE" id="PS00622">
    <property type="entry name" value="HTH_LUXR_1"/>
    <property type="match status" value="1"/>
</dbReference>
<keyword evidence="3" id="KW-0238">DNA-binding</keyword>
<keyword evidence="2" id="KW-0805">Transcription regulation</keyword>
<dbReference type="InterPro" id="IPR000792">
    <property type="entry name" value="Tscrpt_reg_LuxR_C"/>
</dbReference>
<dbReference type="SMART" id="SM00421">
    <property type="entry name" value="HTH_LUXR"/>
    <property type="match status" value="1"/>
</dbReference>
<dbReference type="KEGG" id="kal:KALB_5354"/>
<evidence type="ECO:0000256" key="2">
    <source>
        <dbReference type="ARBA" id="ARBA00023015"/>
    </source>
</evidence>